<keyword evidence="6" id="KW-0732">Signal</keyword>
<protein>
    <recommendedName>
        <fullName evidence="3">Neuferricin</fullName>
    </recommendedName>
    <alternativeName>
        <fullName evidence="4">Cytochrome b5 domain-containing protein 2</fullName>
    </alternativeName>
</protein>
<evidence type="ECO:0000256" key="5">
    <source>
        <dbReference type="SAM" id="MobiDB-lite"/>
    </source>
</evidence>
<dbReference type="EMBL" id="JW872975">
    <property type="protein sequence ID" value="AFP05493.1"/>
    <property type="molecule type" value="mRNA"/>
</dbReference>
<evidence type="ECO:0000256" key="1">
    <source>
        <dbReference type="ARBA" id="ARBA00037690"/>
    </source>
</evidence>
<comment type="similarity">
    <text evidence="2">Belongs to the cytochrome b5 family. MAPR subfamily.</text>
</comment>
<sequence>MPWWRLALCLLCGLAALLIGSELPGWWRVRSGSLVAPRCRLYSRSELGLYGGQPGSAGLYLALLGQVFDVSKGSKHYGPGGSYSGFAGTDASRAFVSGDFSEAGLVEDVDGLSPAEILALQQWLVFYQREYVFKGTVVGSYYDQDGEPTPALRAVELAVAQGLKDKVKAEREARRFPPCNSEWSAATGGRVWCSTHSGGVERSWVGVPRQLYQPGSTTPRCVCTRTTGLASEHPGGGAATSNRGDLENPTLREYEGCDSQSPVCAIPER</sequence>
<evidence type="ECO:0000256" key="2">
    <source>
        <dbReference type="ARBA" id="ARBA00038357"/>
    </source>
</evidence>
<evidence type="ECO:0000313" key="8">
    <source>
        <dbReference type="EMBL" id="AFP05493.1"/>
    </source>
</evidence>
<accession>V9L1G2</accession>
<organism evidence="8">
    <name type="scientific">Callorhinchus milii</name>
    <name type="common">Ghost shark</name>
    <dbReference type="NCBI Taxonomy" id="7868"/>
    <lineage>
        <taxon>Eukaryota</taxon>
        <taxon>Metazoa</taxon>
        <taxon>Chordata</taxon>
        <taxon>Craniata</taxon>
        <taxon>Vertebrata</taxon>
        <taxon>Chondrichthyes</taxon>
        <taxon>Holocephali</taxon>
        <taxon>Chimaeriformes</taxon>
        <taxon>Callorhinchidae</taxon>
        <taxon>Callorhinchus</taxon>
    </lineage>
</organism>
<dbReference type="Gene3D" id="3.10.120.10">
    <property type="entry name" value="Cytochrome b5-like heme/steroid binding domain"/>
    <property type="match status" value="1"/>
</dbReference>
<dbReference type="InterPro" id="IPR001199">
    <property type="entry name" value="Cyt_B5-like_heme/steroid-bd"/>
</dbReference>
<dbReference type="Pfam" id="PF00173">
    <property type="entry name" value="Cyt-b5"/>
    <property type="match status" value="1"/>
</dbReference>
<evidence type="ECO:0000259" key="7">
    <source>
        <dbReference type="SMART" id="SM01117"/>
    </source>
</evidence>
<dbReference type="PANTHER" id="PTHR10281:SF4">
    <property type="entry name" value="NEUFERRICIN"/>
    <property type="match status" value="1"/>
</dbReference>
<feature type="domain" description="Cytochrome b5 heme-binding" evidence="7">
    <location>
        <begin position="42"/>
        <end position="138"/>
    </location>
</feature>
<dbReference type="SMART" id="SM01117">
    <property type="entry name" value="Cyt-b5"/>
    <property type="match status" value="1"/>
</dbReference>
<dbReference type="OrthoDB" id="10257697at2759"/>
<feature type="region of interest" description="Disordered" evidence="5">
    <location>
        <begin position="228"/>
        <end position="249"/>
    </location>
</feature>
<dbReference type="InterPro" id="IPR036400">
    <property type="entry name" value="Cyt_B5-like_heme/steroid_sf"/>
</dbReference>
<dbReference type="InterPro" id="IPR050577">
    <property type="entry name" value="MAPR/NEUFC/NENF-like"/>
</dbReference>
<name>V9L1G2_CALMI</name>
<feature type="signal peptide" evidence="6">
    <location>
        <begin position="1"/>
        <end position="20"/>
    </location>
</feature>
<dbReference type="SUPFAM" id="SSF55856">
    <property type="entry name" value="Cytochrome b5-like heme/steroid binding domain"/>
    <property type="match status" value="1"/>
</dbReference>
<dbReference type="KEGG" id="cmk:103190366"/>
<comment type="function">
    <text evidence="1">Heme-binding protein which promotes neuronal but not astrocyte differentiation.</text>
</comment>
<dbReference type="GO" id="GO:0012505">
    <property type="term" value="C:endomembrane system"/>
    <property type="evidence" value="ECO:0007669"/>
    <property type="project" value="TreeGrafter"/>
</dbReference>
<feature type="chain" id="PRO_5004778226" description="Neuferricin" evidence="6">
    <location>
        <begin position="21"/>
        <end position="269"/>
    </location>
</feature>
<evidence type="ECO:0000256" key="4">
    <source>
        <dbReference type="ARBA" id="ARBA00042241"/>
    </source>
</evidence>
<dbReference type="PANTHER" id="PTHR10281">
    <property type="entry name" value="MEMBRANE-ASSOCIATED PROGESTERONE RECEPTOR COMPONENT-RELATED"/>
    <property type="match status" value="1"/>
</dbReference>
<evidence type="ECO:0000256" key="3">
    <source>
        <dbReference type="ARBA" id="ARBA00039568"/>
    </source>
</evidence>
<evidence type="ECO:0000256" key="6">
    <source>
        <dbReference type="SAM" id="SignalP"/>
    </source>
</evidence>
<dbReference type="GeneID" id="103190366"/>
<dbReference type="RefSeq" id="XP_007909304.2">
    <property type="nucleotide sequence ID" value="XM_007911113.2"/>
</dbReference>
<dbReference type="GO" id="GO:0016020">
    <property type="term" value="C:membrane"/>
    <property type="evidence" value="ECO:0007669"/>
    <property type="project" value="TreeGrafter"/>
</dbReference>
<reference evidence="8" key="1">
    <citation type="journal article" date="2014" name="Nature">
        <title>Elephant shark genome provides unique insights into gnathostome evolution.</title>
        <authorList>
            <consortium name="International Elephant Shark Genome Sequencing Consortium"/>
            <person name="Venkatesh B."/>
            <person name="Lee A.P."/>
            <person name="Ravi V."/>
            <person name="Maurya A.K."/>
            <person name="Lian M.M."/>
            <person name="Swann J.B."/>
            <person name="Ohta Y."/>
            <person name="Flajnik M.F."/>
            <person name="Sutoh Y."/>
            <person name="Kasahara M."/>
            <person name="Hoon S."/>
            <person name="Gangu V."/>
            <person name="Roy S.W."/>
            <person name="Irimia M."/>
            <person name="Korzh V."/>
            <person name="Kondrychyn I."/>
            <person name="Lim Z.W."/>
            <person name="Tay B.H."/>
            <person name="Tohari S."/>
            <person name="Kong K.W."/>
            <person name="Ho S."/>
            <person name="Lorente-Galdos B."/>
            <person name="Quilez J."/>
            <person name="Marques-Bonet T."/>
            <person name="Raney B.J."/>
            <person name="Ingham P.W."/>
            <person name="Tay A."/>
            <person name="Hillier L.W."/>
            <person name="Minx P."/>
            <person name="Boehm T."/>
            <person name="Wilson R.K."/>
            <person name="Brenner S."/>
            <person name="Warren W.C."/>
        </authorList>
    </citation>
    <scope>NUCLEOTIDE SEQUENCE</scope>
    <source>
        <tissue evidence="8">Kidney</tissue>
    </source>
</reference>
<proteinExistence type="evidence at transcript level"/>
<dbReference type="AlphaFoldDB" id="V9L1G2"/>